<feature type="binding site" evidence="4">
    <location>
        <position position="157"/>
    </location>
    <ligand>
        <name>Mg(2+)</name>
        <dbReference type="ChEBI" id="CHEBI:18420"/>
    </ligand>
</feature>
<feature type="binding site" evidence="4">
    <location>
        <position position="35"/>
    </location>
    <ligand>
        <name>S-adenosyl-L-methionine</name>
        <dbReference type="ChEBI" id="CHEBI:59789"/>
    </ligand>
</feature>
<accession>A0A4R3NDK1</accession>
<feature type="binding site" evidence="4">
    <location>
        <begin position="110"/>
        <end position="111"/>
    </location>
    <ligand>
        <name>S-adenosyl-L-methionine</name>
        <dbReference type="ChEBI" id="CHEBI:59789"/>
    </ligand>
</feature>
<gene>
    <name evidence="4" type="primary">trmR</name>
    <name evidence="5" type="ORF">EDD68_101439</name>
</gene>
<sequence length="211" mass="23849">MNESLTRYLLSTIQPKDPFIQKLERYANENFVPIMDPIGIELLLQIIRIQKPDRILEIGTAIGYSAIRMARSYDNAHVVTIERDENRAQEAIENIKLAQLADRIDLIVGDAVEVEGTVAKFAPFDLIFIDAAKGQYQQFFDMYSNYLSSSGTIVSDNVLFKGYVSGEAEGNKRLEKIGEKIRHYNEWLVSLPEFFTTIVPVGDGVAISVKR</sequence>
<feature type="binding site" evidence="4">
    <location>
        <position position="65"/>
    </location>
    <ligand>
        <name>S-adenosyl-L-methionine</name>
        <dbReference type="ChEBI" id="CHEBI:59789"/>
    </ligand>
</feature>
<dbReference type="InterPro" id="IPR043675">
    <property type="entry name" value="TrmR_methyltr"/>
</dbReference>
<comment type="subunit">
    <text evidence="4">Homodimer.</text>
</comment>
<comment type="similarity">
    <text evidence="4">Belongs to the class I-like SAM-binding methyltransferase superfamily. Cation-dependent O-methyltransferase family.</text>
</comment>
<dbReference type="EC" id="2.1.1.-" evidence="4"/>
<evidence type="ECO:0000256" key="2">
    <source>
        <dbReference type="ARBA" id="ARBA00022679"/>
    </source>
</evidence>
<reference evidence="5 6" key="1">
    <citation type="submission" date="2019-03" db="EMBL/GenBank/DDBJ databases">
        <title>Genomic Encyclopedia of Type Strains, Phase IV (KMG-IV): sequencing the most valuable type-strain genomes for metagenomic binning, comparative biology and taxonomic classification.</title>
        <authorList>
            <person name="Goeker M."/>
        </authorList>
    </citation>
    <scope>NUCLEOTIDE SEQUENCE [LARGE SCALE GENOMIC DNA]</scope>
    <source>
        <strain evidence="5 6">DSM 25894</strain>
    </source>
</reference>
<proteinExistence type="inferred from homology"/>
<dbReference type="AlphaFoldDB" id="A0A4R3NDK1"/>
<feature type="binding site" evidence="4">
    <location>
        <position position="130"/>
    </location>
    <ligand>
        <name>S-adenosyl-L-methionine</name>
        <dbReference type="ChEBI" id="CHEBI:59789"/>
    </ligand>
</feature>
<dbReference type="Pfam" id="PF01596">
    <property type="entry name" value="Methyltransf_3"/>
    <property type="match status" value="1"/>
</dbReference>
<keyword evidence="1 4" id="KW-0489">Methyltransferase</keyword>
<evidence type="ECO:0000256" key="4">
    <source>
        <dbReference type="HAMAP-Rule" id="MF_02217"/>
    </source>
</evidence>
<evidence type="ECO:0000313" key="6">
    <source>
        <dbReference type="Proteomes" id="UP000294650"/>
    </source>
</evidence>
<dbReference type="InterPro" id="IPR002935">
    <property type="entry name" value="SAM_O-MeTrfase"/>
</dbReference>
<keyword evidence="3 4" id="KW-0949">S-adenosyl-L-methionine</keyword>
<dbReference type="GO" id="GO:0008171">
    <property type="term" value="F:O-methyltransferase activity"/>
    <property type="evidence" value="ECO:0007669"/>
    <property type="project" value="InterPro"/>
</dbReference>
<dbReference type="InterPro" id="IPR029063">
    <property type="entry name" value="SAM-dependent_MTases_sf"/>
</dbReference>
<keyword evidence="6" id="KW-1185">Reference proteome</keyword>
<protein>
    <recommendedName>
        <fullName evidence="4">tRNA 5-hydroxyuridine methyltransferase</fullName>
        <ecNumber evidence="4">2.1.1.-</ecNumber>
    </recommendedName>
    <alternativeName>
        <fullName evidence="4">ho5U methyltransferase</fullName>
    </alternativeName>
</protein>
<feature type="binding site" evidence="4">
    <location>
        <position position="82"/>
    </location>
    <ligand>
        <name>S-adenosyl-L-methionine</name>
        <dbReference type="ChEBI" id="CHEBI:59789"/>
    </ligand>
</feature>
<dbReference type="PANTHER" id="PTHR10509:SF14">
    <property type="entry name" value="CAFFEOYL-COA O-METHYLTRANSFERASE 3-RELATED"/>
    <property type="match status" value="1"/>
</dbReference>
<dbReference type="HAMAP" id="MF_02217">
    <property type="entry name" value="TrmR_methyltr"/>
    <property type="match status" value="1"/>
</dbReference>
<comment type="function">
    <text evidence="4">Catalyzes the methylation of 5-hydroxyuridine (ho5U) to form 5-methoxyuridine (mo5U) at position 34 in tRNAs.</text>
</comment>
<dbReference type="GO" id="GO:0000287">
    <property type="term" value="F:magnesium ion binding"/>
    <property type="evidence" value="ECO:0007669"/>
    <property type="project" value="UniProtKB-UniRule"/>
</dbReference>
<dbReference type="PROSITE" id="PS51682">
    <property type="entry name" value="SAM_OMT_I"/>
    <property type="match status" value="1"/>
</dbReference>
<dbReference type="EMBL" id="SMAN01000001">
    <property type="protein sequence ID" value="TCT27073.1"/>
    <property type="molecule type" value="Genomic_DNA"/>
</dbReference>
<dbReference type="SUPFAM" id="SSF53335">
    <property type="entry name" value="S-adenosyl-L-methionine-dependent methyltransferases"/>
    <property type="match status" value="1"/>
</dbReference>
<feature type="binding site" evidence="4">
    <location>
        <position position="130"/>
    </location>
    <ligand>
        <name>Mg(2+)</name>
        <dbReference type="ChEBI" id="CHEBI:18420"/>
    </ligand>
</feature>
<dbReference type="GO" id="GO:0008757">
    <property type="term" value="F:S-adenosylmethionine-dependent methyltransferase activity"/>
    <property type="evidence" value="ECO:0007669"/>
    <property type="project" value="TreeGrafter"/>
</dbReference>
<dbReference type="InterPro" id="IPR050362">
    <property type="entry name" value="Cation-dep_OMT"/>
</dbReference>
<dbReference type="GO" id="GO:0030488">
    <property type="term" value="P:tRNA methylation"/>
    <property type="evidence" value="ECO:0007669"/>
    <property type="project" value="UniProtKB-UniRule"/>
</dbReference>
<comment type="catalytic activity">
    <reaction evidence="4">
        <text>5-hydroxyuridine(34) in tRNA + S-adenosyl-L-methionine = 5-methoxyuridine(34) in tRNA + S-adenosyl-L-homocysteine + H(+)</text>
        <dbReference type="Rhea" id="RHEA:60524"/>
        <dbReference type="Rhea" id="RHEA-COMP:13381"/>
        <dbReference type="Rhea" id="RHEA-COMP:15591"/>
        <dbReference type="ChEBI" id="CHEBI:15378"/>
        <dbReference type="ChEBI" id="CHEBI:57856"/>
        <dbReference type="ChEBI" id="CHEBI:59789"/>
        <dbReference type="ChEBI" id="CHEBI:136877"/>
        <dbReference type="ChEBI" id="CHEBI:143860"/>
    </reaction>
</comment>
<dbReference type="GO" id="GO:0016300">
    <property type="term" value="F:tRNA (uridine) methyltransferase activity"/>
    <property type="evidence" value="ECO:0007669"/>
    <property type="project" value="UniProtKB-UniRule"/>
</dbReference>
<keyword evidence="4" id="KW-0819">tRNA processing</keyword>
<evidence type="ECO:0000313" key="5">
    <source>
        <dbReference type="EMBL" id="TCT27073.1"/>
    </source>
</evidence>
<keyword evidence="4" id="KW-0479">Metal-binding</keyword>
<keyword evidence="2 4" id="KW-0808">Transferase</keyword>
<comment type="caution">
    <text evidence="5">The sequence shown here is derived from an EMBL/GenBank/DDBJ whole genome shotgun (WGS) entry which is preliminary data.</text>
</comment>
<keyword evidence="4" id="KW-0460">Magnesium</keyword>
<dbReference type="RefSeq" id="WP_341540260.1">
    <property type="nucleotide sequence ID" value="NZ_SMAN01000001.1"/>
</dbReference>
<dbReference type="PANTHER" id="PTHR10509">
    <property type="entry name" value="O-METHYLTRANSFERASE-RELATED"/>
    <property type="match status" value="1"/>
</dbReference>
<evidence type="ECO:0000256" key="3">
    <source>
        <dbReference type="ARBA" id="ARBA00022691"/>
    </source>
</evidence>
<organism evidence="5 6">
    <name type="scientific">Melghiribacillus thermohalophilus</name>
    <dbReference type="NCBI Taxonomy" id="1324956"/>
    <lineage>
        <taxon>Bacteria</taxon>
        <taxon>Bacillati</taxon>
        <taxon>Bacillota</taxon>
        <taxon>Bacilli</taxon>
        <taxon>Bacillales</taxon>
        <taxon>Bacillaceae</taxon>
        <taxon>Melghiribacillus</taxon>
    </lineage>
</organism>
<dbReference type="Gene3D" id="3.40.50.150">
    <property type="entry name" value="Vaccinia Virus protein VP39"/>
    <property type="match status" value="1"/>
</dbReference>
<name>A0A4R3NDK1_9BACI</name>
<dbReference type="CDD" id="cd02440">
    <property type="entry name" value="AdoMet_MTases"/>
    <property type="match status" value="1"/>
</dbReference>
<evidence type="ECO:0000256" key="1">
    <source>
        <dbReference type="ARBA" id="ARBA00022603"/>
    </source>
</evidence>
<dbReference type="Proteomes" id="UP000294650">
    <property type="component" value="Unassembled WGS sequence"/>
</dbReference>
<feature type="binding site" evidence="4">
    <location>
        <position position="156"/>
    </location>
    <ligand>
        <name>Mg(2+)</name>
        <dbReference type="ChEBI" id="CHEBI:18420"/>
    </ligand>
</feature>